<sequence length="346" mass="37811">MDLQAFIITFREALEALLIVGVIVAYLTKMNHAHWNKWVWFGAFLALVSSFGAAFLFQVVLTGYEMMGSQNYLRFSIMLASCALLTHMILFMAKQNAAFQERVEAKVGAILTAGSIANLIVHSYLVVLREGVETVFFFAAISGGDIQKALTSWGALLGLIAAGVLAWYFFRGARRISLSAFFRATTVLLVLIAAGLLVQGIGVMQDMKLIGSLYRTPGGEIGEIYNITWLMPEHPQDEIHYIRDTGEKPLISGQVGIFFKAFLGYTQAPSLEEFAAYWLYLLTMYVLLTRRPKEAGRLAEPTEAARPVAQAVVGRTTAASTATSTSQKAAASATAAQDNPRASAWS</sequence>
<keyword evidence="5 7" id="KW-0472">Membrane</keyword>
<evidence type="ECO:0000313" key="8">
    <source>
        <dbReference type="EMBL" id="PDO11376.1"/>
    </source>
</evidence>
<gene>
    <name evidence="8" type="ORF">BLM47_02660</name>
</gene>
<name>A0A2A6E3H6_9BACL</name>
<feature type="transmembrane region" description="Helical" evidence="7">
    <location>
        <begin position="6"/>
        <end position="27"/>
    </location>
</feature>
<evidence type="ECO:0000256" key="1">
    <source>
        <dbReference type="ARBA" id="ARBA00004141"/>
    </source>
</evidence>
<comment type="subcellular location">
    <subcellularLocation>
        <location evidence="1">Membrane</location>
        <topology evidence="1">Multi-pass membrane protein</topology>
    </subcellularLocation>
</comment>
<feature type="region of interest" description="Disordered" evidence="6">
    <location>
        <begin position="316"/>
        <end position="346"/>
    </location>
</feature>
<dbReference type="PANTHER" id="PTHR31632:SF2">
    <property type="entry name" value="PLASMA MEMBRANE IRON PERMEASE"/>
    <property type="match status" value="1"/>
</dbReference>
<evidence type="ECO:0000256" key="6">
    <source>
        <dbReference type="SAM" id="MobiDB-lite"/>
    </source>
</evidence>
<keyword evidence="3 7" id="KW-0812">Transmembrane</keyword>
<evidence type="ECO:0000256" key="3">
    <source>
        <dbReference type="ARBA" id="ARBA00022692"/>
    </source>
</evidence>
<evidence type="ECO:0008006" key="10">
    <source>
        <dbReference type="Google" id="ProtNLM"/>
    </source>
</evidence>
<dbReference type="GO" id="GO:0033573">
    <property type="term" value="C:high-affinity iron permease complex"/>
    <property type="evidence" value="ECO:0007669"/>
    <property type="project" value="InterPro"/>
</dbReference>
<evidence type="ECO:0000256" key="7">
    <source>
        <dbReference type="SAM" id="Phobius"/>
    </source>
</evidence>
<dbReference type="InterPro" id="IPR004923">
    <property type="entry name" value="FTR1/Fip1/EfeU"/>
</dbReference>
<dbReference type="GO" id="GO:0015093">
    <property type="term" value="F:ferrous iron transmembrane transporter activity"/>
    <property type="evidence" value="ECO:0007669"/>
    <property type="project" value="TreeGrafter"/>
</dbReference>
<evidence type="ECO:0000256" key="5">
    <source>
        <dbReference type="ARBA" id="ARBA00023136"/>
    </source>
</evidence>
<evidence type="ECO:0000313" key="9">
    <source>
        <dbReference type="Proteomes" id="UP000243688"/>
    </source>
</evidence>
<feature type="transmembrane region" description="Helical" evidence="7">
    <location>
        <begin position="72"/>
        <end position="93"/>
    </location>
</feature>
<protein>
    <recommendedName>
        <fullName evidence="10">Iron permease</fullName>
    </recommendedName>
</protein>
<evidence type="ECO:0000256" key="2">
    <source>
        <dbReference type="ARBA" id="ARBA00008333"/>
    </source>
</evidence>
<feature type="transmembrane region" description="Helical" evidence="7">
    <location>
        <begin position="182"/>
        <end position="204"/>
    </location>
</feature>
<reference evidence="8 9" key="1">
    <citation type="submission" date="2016-12" db="EMBL/GenBank/DDBJ databases">
        <title>Candidatus Reconcilibacillus cellulovorans genome.</title>
        <authorList>
            <person name="Kolinko S."/>
            <person name="Wu Y.-W."/>
            <person name="Tachea F."/>
            <person name="Denzel E."/>
            <person name="Hiras J."/>
            <person name="Baecker N."/>
            <person name="Chan L.J."/>
            <person name="Eichorst S.A."/>
            <person name="Frey D."/>
            <person name="Adams P.D."/>
            <person name="Pray T."/>
            <person name="Tanjore D."/>
            <person name="Petzold C.J."/>
            <person name="Gladden J.M."/>
            <person name="Simmons B.A."/>
            <person name="Singer S.W."/>
        </authorList>
    </citation>
    <scope>NUCLEOTIDE SEQUENCE [LARGE SCALE GENOMIC DNA]</scope>
    <source>
        <strain evidence="8">JTherm</strain>
    </source>
</reference>
<comment type="caution">
    <text evidence="8">The sequence shown here is derived from an EMBL/GenBank/DDBJ whole genome shotgun (WGS) entry which is preliminary data.</text>
</comment>
<feature type="transmembrane region" description="Helical" evidence="7">
    <location>
        <begin position="105"/>
        <end position="127"/>
    </location>
</feature>
<feature type="compositionally biased region" description="Low complexity" evidence="6">
    <location>
        <begin position="316"/>
        <end position="336"/>
    </location>
</feature>
<evidence type="ECO:0000256" key="4">
    <source>
        <dbReference type="ARBA" id="ARBA00022989"/>
    </source>
</evidence>
<dbReference type="EMBL" id="MOXJ01000003">
    <property type="protein sequence ID" value="PDO11376.1"/>
    <property type="molecule type" value="Genomic_DNA"/>
</dbReference>
<proteinExistence type="inferred from homology"/>
<accession>A0A2A6E3H6</accession>
<dbReference type="Pfam" id="PF03239">
    <property type="entry name" value="FTR1"/>
    <property type="match status" value="1"/>
</dbReference>
<dbReference type="Proteomes" id="UP000243688">
    <property type="component" value="Unassembled WGS sequence"/>
</dbReference>
<organism evidence="8 9">
    <name type="scientific">Candidatus Reconcilbacillus cellulovorans</name>
    <dbReference type="NCBI Taxonomy" id="1906605"/>
    <lineage>
        <taxon>Bacteria</taxon>
        <taxon>Bacillati</taxon>
        <taxon>Bacillota</taxon>
        <taxon>Bacilli</taxon>
        <taxon>Bacillales</taxon>
        <taxon>Paenibacillaceae</taxon>
        <taxon>Candidatus Reconcilbacillus</taxon>
    </lineage>
</organism>
<dbReference type="PANTHER" id="PTHR31632">
    <property type="entry name" value="IRON TRANSPORTER FTH1"/>
    <property type="match status" value="1"/>
</dbReference>
<feature type="transmembrane region" description="Helical" evidence="7">
    <location>
        <begin position="150"/>
        <end position="170"/>
    </location>
</feature>
<dbReference type="AlphaFoldDB" id="A0A2A6E3H6"/>
<feature type="transmembrane region" description="Helical" evidence="7">
    <location>
        <begin position="39"/>
        <end position="60"/>
    </location>
</feature>
<comment type="similarity">
    <text evidence="2">Belongs to the oxidase-dependent Fe transporter (OFeT) (TC 9.A.10.1) family.</text>
</comment>
<keyword evidence="4 7" id="KW-1133">Transmembrane helix</keyword>